<organism evidence="2 3">
    <name type="scientific">Neolewinella antarctica</name>
    <dbReference type="NCBI Taxonomy" id="442734"/>
    <lineage>
        <taxon>Bacteria</taxon>
        <taxon>Pseudomonadati</taxon>
        <taxon>Bacteroidota</taxon>
        <taxon>Saprospiria</taxon>
        <taxon>Saprospirales</taxon>
        <taxon>Lewinellaceae</taxon>
        <taxon>Neolewinella</taxon>
    </lineage>
</organism>
<proteinExistence type="predicted"/>
<dbReference type="InterPro" id="IPR049804">
    <property type="entry name" value="Choice_anch_L"/>
</dbReference>
<dbReference type="Pfam" id="PF13573">
    <property type="entry name" value="SprB"/>
    <property type="match status" value="1"/>
</dbReference>
<evidence type="ECO:0000313" key="2">
    <source>
        <dbReference type="EMBL" id="NJC28246.1"/>
    </source>
</evidence>
<name>A0ABX0XG90_9BACT</name>
<protein>
    <submittedName>
        <fullName evidence="2">Gliding motility-associated-like protein</fullName>
    </submittedName>
</protein>
<sequence>MRLIFFLFLLPISCALTAQTLRVDDDYAAERLVREVFVSGQCESITNVERIGNNPAAIGFFDGGESSVGFDKGIIISTGKASSAPGPNTASDVGFRFDEDYTIDEDLGFVSTETTFDRAGIEFDFVPLSPVVTFRYVFASEEYCDFVGRAFNDLFGFFVSGPGINGPFNKRAINLATIPGTDDLVSINTVNFRDNKDFYLDNEFPSVRNSRNCGGTSSVGPRFSLIEYDGQTVILTATVELQVCETYHLRMVIADVQDGKWDSAVFLEAGSFNVGGSVSLENEAGDAEPIVVYEGCAPANVRVQRGADSDARFAQTIAYRIDTRSGATPGVDFTTGDGTITIPAGEDFALLPVTALADDRTEGPERVFLILDVPCACYSDSVEIVITEPGELVIEAREAFYCPGQDLRLDARPTGGAEPYAYRWSFGSVDARPSLSAPLPPSVSVTVTDACGQVATGDLDITAVPPPAVTAPAQDLRGCRDDELNLELFLVGQPPFTLSYTVDGGAAAEYQFLEDSLQRWPLTQGGDYRLVEIRDAACATALDTTFRVTIYEPSITSTVTPPSCVGVGDGFITVAHSPTVGPYTYEFAGLPTTDLTYGNLGAGTYGVRVTDALGCTSYRDIILQDPDSITTPVIDCEDLRNGPLRPTALGGVAPYTYSTDGRNYFDEAGFDLLQTGDTYTLYVRDAVGCEVVEPDFFWPATHQGMARLPNLIFQELGGSVWVRPEYLVPPEQIGDYLWLPRDVFDCTDCPETTVAVPKSQTISVVVEDIYGCRDSVVTEVIVDNQVPVYVPTAFSPNGDGTNDVLTVFANPAQIREVISFEVYTRWGGLVWQDNNYAPTDAGRGWDGLVGGRPASKGTYVWVARVLLTSDEVQTKRGTVVLMNGS</sequence>
<feature type="signal peptide" evidence="1">
    <location>
        <begin position="1"/>
        <end position="18"/>
    </location>
</feature>
<dbReference type="EMBL" id="JAATJH010000009">
    <property type="protein sequence ID" value="NJC28246.1"/>
    <property type="molecule type" value="Genomic_DNA"/>
</dbReference>
<dbReference type="InterPro" id="IPR038081">
    <property type="entry name" value="CalX-like_sf"/>
</dbReference>
<dbReference type="SUPFAM" id="SSF141072">
    <property type="entry name" value="CalX-like"/>
    <property type="match status" value="1"/>
</dbReference>
<evidence type="ECO:0000313" key="3">
    <source>
        <dbReference type="Proteomes" id="UP000770785"/>
    </source>
</evidence>
<comment type="caution">
    <text evidence="2">The sequence shown here is derived from an EMBL/GenBank/DDBJ whole genome shotgun (WGS) entry which is preliminary data.</text>
</comment>
<dbReference type="InterPro" id="IPR025667">
    <property type="entry name" value="SprB_repeat"/>
</dbReference>
<gene>
    <name evidence="2" type="ORF">GGR27_003767</name>
</gene>
<reference evidence="2 3" key="1">
    <citation type="submission" date="2020-03" db="EMBL/GenBank/DDBJ databases">
        <title>Genomic Encyclopedia of Type Strains, Phase IV (KMG-IV): sequencing the most valuable type-strain genomes for metagenomic binning, comparative biology and taxonomic classification.</title>
        <authorList>
            <person name="Goeker M."/>
        </authorList>
    </citation>
    <scope>NUCLEOTIDE SEQUENCE [LARGE SCALE GENOMIC DNA]</scope>
    <source>
        <strain evidence="2 3">DSM 105096</strain>
    </source>
</reference>
<dbReference type="Proteomes" id="UP000770785">
    <property type="component" value="Unassembled WGS sequence"/>
</dbReference>
<evidence type="ECO:0000256" key="1">
    <source>
        <dbReference type="SAM" id="SignalP"/>
    </source>
</evidence>
<accession>A0ABX0XG90</accession>
<keyword evidence="3" id="KW-1185">Reference proteome</keyword>
<dbReference type="Gene3D" id="2.60.40.2030">
    <property type="match status" value="1"/>
</dbReference>
<dbReference type="RefSeq" id="WP_168040064.1">
    <property type="nucleotide sequence ID" value="NZ_JAATJH010000009.1"/>
</dbReference>
<dbReference type="Pfam" id="PF13585">
    <property type="entry name" value="CHU_C"/>
    <property type="match status" value="1"/>
</dbReference>
<dbReference type="NCBIfam" id="NF038133">
    <property type="entry name" value="choice_anch_L"/>
    <property type="match status" value="1"/>
</dbReference>
<keyword evidence="1" id="KW-0732">Signal</keyword>
<feature type="chain" id="PRO_5046521648" evidence="1">
    <location>
        <begin position="19"/>
        <end position="885"/>
    </location>
</feature>